<gene>
    <name evidence="8" type="ORF">D0469_20415</name>
</gene>
<dbReference type="InterPro" id="IPR008457">
    <property type="entry name" value="Cu-R_CopD_dom"/>
</dbReference>
<dbReference type="PANTHER" id="PTHR34820">
    <property type="entry name" value="INNER MEMBRANE PROTEIN YEBZ"/>
    <property type="match status" value="1"/>
</dbReference>
<keyword evidence="3 6" id="KW-0812">Transmembrane</keyword>
<comment type="subcellular location">
    <subcellularLocation>
        <location evidence="1">Cell membrane</location>
        <topology evidence="1">Multi-pass membrane protein</topology>
    </subcellularLocation>
</comment>
<evidence type="ECO:0000256" key="4">
    <source>
        <dbReference type="ARBA" id="ARBA00022989"/>
    </source>
</evidence>
<dbReference type="GO" id="GO:0005886">
    <property type="term" value="C:plasma membrane"/>
    <property type="evidence" value="ECO:0007669"/>
    <property type="project" value="UniProtKB-SubCell"/>
</dbReference>
<name>A0A372LAB2_9BACI</name>
<dbReference type="AlphaFoldDB" id="A0A372LAB2"/>
<sequence length="359" mass="40616">MTWLITFSDAALYFCYSLLLGSCLLASLHENKRVPIDFSNRFLVILAMLIPLLAFVPVLEILIRFSANRETSVVITSVLLHSRTGTTWLAVLTVSIFLVLFLVNMDIHTSRMHAGIILLWIILLAFIICWSGHIASLSPIWGYLANTLHFISMAFWTGVLLMISWKSTGDSNWDVFRKWFTPFALTCVFLILLAGIILMEYTVPEYLNSWLLPYGEALLLKHLLYALVLIFGFINGFVQKKQMNKNWLRAESGLLLIVYIVTAFMSQSVPPKDVSYTIDTAGISPIIMAITGDEWDSQYSVGLAWNLKMMIFVGISILITVSMSQVYEHKTRPYLFALFGCLLVLALFFTILLSIVPLT</sequence>
<feature type="transmembrane region" description="Helical" evidence="6">
    <location>
        <begin position="85"/>
        <end position="103"/>
    </location>
</feature>
<feature type="transmembrane region" description="Helical" evidence="6">
    <location>
        <begin position="115"/>
        <end position="134"/>
    </location>
</feature>
<evidence type="ECO:0000256" key="2">
    <source>
        <dbReference type="ARBA" id="ARBA00022475"/>
    </source>
</evidence>
<feature type="transmembrane region" description="Helical" evidence="6">
    <location>
        <begin position="250"/>
        <end position="269"/>
    </location>
</feature>
<dbReference type="Proteomes" id="UP000264541">
    <property type="component" value="Unassembled WGS sequence"/>
</dbReference>
<feature type="transmembrane region" description="Helical" evidence="6">
    <location>
        <begin position="334"/>
        <end position="356"/>
    </location>
</feature>
<feature type="transmembrane region" description="Helical" evidence="6">
    <location>
        <begin position="303"/>
        <end position="322"/>
    </location>
</feature>
<keyword evidence="4 6" id="KW-1133">Transmembrane helix</keyword>
<feature type="transmembrane region" description="Helical" evidence="6">
    <location>
        <begin position="219"/>
        <end position="238"/>
    </location>
</feature>
<evidence type="ECO:0000256" key="5">
    <source>
        <dbReference type="ARBA" id="ARBA00023136"/>
    </source>
</evidence>
<feature type="transmembrane region" description="Helical" evidence="6">
    <location>
        <begin position="140"/>
        <end position="163"/>
    </location>
</feature>
<dbReference type="InterPro" id="IPR032694">
    <property type="entry name" value="CopC/D"/>
</dbReference>
<keyword evidence="2" id="KW-1003">Cell membrane</keyword>
<feature type="transmembrane region" description="Helical" evidence="6">
    <location>
        <begin position="6"/>
        <end position="28"/>
    </location>
</feature>
<feature type="transmembrane region" description="Helical" evidence="6">
    <location>
        <begin position="40"/>
        <end position="65"/>
    </location>
</feature>
<evidence type="ECO:0000313" key="8">
    <source>
        <dbReference type="EMBL" id="RFU62610.1"/>
    </source>
</evidence>
<evidence type="ECO:0000313" key="9">
    <source>
        <dbReference type="Proteomes" id="UP000264541"/>
    </source>
</evidence>
<dbReference type="Pfam" id="PF05425">
    <property type="entry name" value="CopD"/>
    <property type="match status" value="1"/>
</dbReference>
<dbReference type="EMBL" id="QVTE01000073">
    <property type="protein sequence ID" value="RFU62610.1"/>
    <property type="molecule type" value="Genomic_DNA"/>
</dbReference>
<evidence type="ECO:0000256" key="3">
    <source>
        <dbReference type="ARBA" id="ARBA00022692"/>
    </source>
</evidence>
<organism evidence="8 9">
    <name type="scientific">Peribacillus saganii</name>
    <dbReference type="NCBI Taxonomy" id="2303992"/>
    <lineage>
        <taxon>Bacteria</taxon>
        <taxon>Bacillati</taxon>
        <taxon>Bacillota</taxon>
        <taxon>Bacilli</taxon>
        <taxon>Bacillales</taxon>
        <taxon>Bacillaceae</taxon>
        <taxon>Peribacillus</taxon>
    </lineage>
</organism>
<feature type="domain" description="Copper resistance protein D" evidence="7">
    <location>
        <begin position="177"/>
        <end position="264"/>
    </location>
</feature>
<evidence type="ECO:0000256" key="6">
    <source>
        <dbReference type="SAM" id="Phobius"/>
    </source>
</evidence>
<evidence type="ECO:0000259" key="7">
    <source>
        <dbReference type="Pfam" id="PF05425"/>
    </source>
</evidence>
<protein>
    <recommendedName>
        <fullName evidence="7">Copper resistance protein D domain-containing protein</fullName>
    </recommendedName>
</protein>
<dbReference type="GO" id="GO:0006825">
    <property type="term" value="P:copper ion transport"/>
    <property type="evidence" value="ECO:0007669"/>
    <property type="project" value="InterPro"/>
</dbReference>
<dbReference type="PANTHER" id="PTHR34820:SF4">
    <property type="entry name" value="INNER MEMBRANE PROTEIN YEBZ"/>
    <property type="match status" value="1"/>
</dbReference>
<comment type="caution">
    <text evidence="8">The sequence shown here is derived from an EMBL/GenBank/DDBJ whole genome shotgun (WGS) entry which is preliminary data.</text>
</comment>
<keyword evidence="5 6" id="KW-0472">Membrane</keyword>
<keyword evidence="9" id="KW-1185">Reference proteome</keyword>
<feature type="transmembrane region" description="Helical" evidence="6">
    <location>
        <begin position="175"/>
        <end position="199"/>
    </location>
</feature>
<reference evidence="8 9" key="1">
    <citation type="submission" date="2018-08" db="EMBL/GenBank/DDBJ databases">
        <title>Bacillus chawlae sp. nov., Bacillus glennii sp. nov., and Bacillus saganii sp. nov. Isolated from the Vehicle Assembly Building at Kennedy Space Center where the Viking Spacecraft were Assembled.</title>
        <authorList>
            <person name="Seuylemezian A."/>
            <person name="Vaishampayan P."/>
        </authorList>
    </citation>
    <scope>NUCLEOTIDE SEQUENCE [LARGE SCALE GENOMIC DNA]</scope>
    <source>
        <strain evidence="8 9">V47-23a</strain>
    </source>
</reference>
<evidence type="ECO:0000256" key="1">
    <source>
        <dbReference type="ARBA" id="ARBA00004651"/>
    </source>
</evidence>
<proteinExistence type="predicted"/>
<accession>A0A372LAB2</accession>